<dbReference type="PANTHER" id="PTHR13403:SF6">
    <property type="entry name" value="SNURPORTIN-1"/>
    <property type="match status" value="1"/>
</dbReference>
<dbReference type="OrthoDB" id="10003593at2759"/>
<dbReference type="PANTHER" id="PTHR13403">
    <property type="entry name" value="SNURPORTIN1 RNUT1 PROTEIN RNA, U TRANSPORTER 1"/>
    <property type="match status" value="1"/>
</dbReference>
<evidence type="ECO:0000256" key="3">
    <source>
        <dbReference type="ARBA" id="ARBA00004496"/>
    </source>
</evidence>
<evidence type="ECO:0000313" key="11">
    <source>
        <dbReference type="EMBL" id="CAG9796688.1"/>
    </source>
</evidence>
<dbReference type="Gene3D" id="3.30.470.30">
    <property type="entry name" value="DNA ligase/mRNA capping enzyme"/>
    <property type="match status" value="1"/>
</dbReference>
<evidence type="ECO:0000313" key="12">
    <source>
        <dbReference type="Proteomes" id="UP001153714"/>
    </source>
</evidence>
<accession>A0A9N9RF89</accession>
<dbReference type="GO" id="GO:0005634">
    <property type="term" value="C:nucleus"/>
    <property type="evidence" value="ECO:0007669"/>
    <property type="project" value="UniProtKB-SubCell"/>
</dbReference>
<keyword evidence="9" id="KW-0539">Nucleus</keyword>
<feature type="domain" description="Snurportin-1 m3G cap-binding" evidence="10">
    <location>
        <begin position="102"/>
        <end position="136"/>
    </location>
</feature>
<keyword evidence="7" id="KW-0963">Cytoplasm</keyword>
<name>A0A9N9RF89_9NEOP</name>
<evidence type="ECO:0000256" key="5">
    <source>
        <dbReference type="ARBA" id="ARBA00016034"/>
    </source>
</evidence>
<protein>
    <recommendedName>
        <fullName evidence="5">Snurportin-1</fullName>
    </recommendedName>
</protein>
<dbReference type="GO" id="GO:0003723">
    <property type="term" value="F:RNA binding"/>
    <property type="evidence" value="ECO:0007669"/>
    <property type="project" value="UniProtKB-KW"/>
</dbReference>
<dbReference type="InterPro" id="IPR047857">
    <property type="entry name" value="Snurportin1_C"/>
</dbReference>
<evidence type="ECO:0000256" key="7">
    <source>
        <dbReference type="ARBA" id="ARBA00022490"/>
    </source>
</evidence>
<dbReference type="EMBL" id="OU893340">
    <property type="protein sequence ID" value="CAG9796688.1"/>
    <property type="molecule type" value="Genomic_DNA"/>
</dbReference>
<dbReference type="GO" id="GO:0061015">
    <property type="term" value="P:snRNA import into nucleus"/>
    <property type="evidence" value="ECO:0007669"/>
    <property type="project" value="InterPro"/>
</dbReference>
<evidence type="ECO:0000256" key="6">
    <source>
        <dbReference type="ARBA" id="ARBA00022448"/>
    </source>
</evidence>
<evidence type="ECO:0000256" key="2">
    <source>
        <dbReference type="ARBA" id="ARBA00004123"/>
    </source>
</evidence>
<comment type="subcellular location">
    <subcellularLocation>
        <location evidence="3">Cytoplasm</location>
    </subcellularLocation>
    <subcellularLocation>
        <location evidence="2">Nucleus</location>
    </subcellularLocation>
</comment>
<organism evidence="11 12">
    <name type="scientific">Diatraea saccharalis</name>
    <name type="common">sugarcane borer</name>
    <dbReference type="NCBI Taxonomy" id="40085"/>
    <lineage>
        <taxon>Eukaryota</taxon>
        <taxon>Metazoa</taxon>
        <taxon>Ecdysozoa</taxon>
        <taxon>Arthropoda</taxon>
        <taxon>Hexapoda</taxon>
        <taxon>Insecta</taxon>
        <taxon>Pterygota</taxon>
        <taxon>Neoptera</taxon>
        <taxon>Endopterygota</taxon>
        <taxon>Lepidoptera</taxon>
        <taxon>Glossata</taxon>
        <taxon>Ditrysia</taxon>
        <taxon>Pyraloidea</taxon>
        <taxon>Crambidae</taxon>
        <taxon>Crambinae</taxon>
        <taxon>Diatraea</taxon>
    </lineage>
</organism>
<dbReference type="InterPro" id="IPR017336">
    <property type="entry name" value="Snurportin-1"/>
</dbReference>
<reference evidence="11" key="2">
    <citation type="submission" date="2022-10" db="EMBL/GenBank/DDBJ databases">
        <authorList>
            <consortium name="ENA_rothamsted_submissions"/>
            <consortium name="culmorum"/>
            <person name="King R."/>
        </authorList>
    </citation>
    <scope>NUCLEOTIDE SEQUENCE</scope>
</reference>
<evidence type="ECO:0000256" key="8">
    <source>
        <dbReference type="ARBA" id="ARBA00022884"/>
    </source>
</evidence>
<reference evidence="11" key="1">
    <citation type="submission" date="2021-12" db="EMBL/GenBank/DDBJ databases">
        <authorList>
            <person name="King R."/>
        </authorList>
    </citation>
    <scope>NUCLEOTIDE SEQUENCE</scope>
</reference>
<keyword evidence="6" id="KW-0813">Transport</keyword>
<comment type="similarity">
    <text evidence="4">Belongs to the snurportin family.</text>
</comment>
<gene>
    <name evidence="11" type="ORF">DIATSA_LOCUS13856</name>
</gene>
<dbReference type="Pfam" id="PF21974">
    <property type="entry name" value="SPN1_m3Gcap_bd"/>
    <property type="match status" value="1"/>
</dbReference>
<comment type="function">
    <text evidence="1">Functions as an U snRNP-specific nuclear import adapter. Involved in the trimethylguanosine (m3G)-cap-dependent nuclear import of U snRNPs. Binds specifically to the terminal m3G-cap U snRNAs.</text>
</comment>
<evidence type="ECO:0000256" key="9">
    <source>
        <dbReference type="ARBA" id="ARBA00023242"/>
    </source>
</evidence>
<evidence type="ECO:0000259" key="10">
    <source>
        <dbReference type="Pfam" id="PF21974"/>
    </source>
</evidence>
<evidence type="ECO:0000256" key="1">
    <source>
        <dbReference type="ARBA" id="ARBA00003975"/>
    </source>
</evidence>
<proteinExistence type="inferred from homology"/>
<sequence length="145" mass="16788">MEDVLEKMKSTLGSLNKESTSSFEGLYKNWGKLDNQEERRKELLEIQKSNRNTKLDIFRGILDLVNAVDHNNIFQSKKKVYYRPSIYVAGFNKASPSYNNVLMLSEWMIERPTDLAENWYITPCPKGKRVLAVANHVSIYLIVIS</sequence>
<keyword evidence="12" id="KW-1185">Reference proteome</keyword>
<dbReference type="GO" id="GO:0005737">
    <property type="term" value="C:cytoplasm"/>
    <property type="evidence" value="ECO:0007669"/>
    <property type="project" value="UniProtKB-SubCell"/>
</dbReference>
<dbReference type="Proteomes" id="UP001153714">
    <property type="component" value="Chromosome 9"/>
</dbReference>
<evidence type="ECO:0000256" key="4">
    <source>
        <dbReference type="ARBA" id="ARBA00007540"/>
    </source>
</evidence>
<dbReference type="AlphaFoldDB" id="A0A9N9RF89"/>
<keyword evidence="8" id="KW-0694">RNA-binding</keyword>